<keyword evidence="2 5" id="KW-0479">Metal-binding</keyword>
<dbReference type="GO" id="GO:0006020">
    <property type="term" value="P:inositol metabolic process"/>
    <property type="evidence" value="ECO:0007669"/>
    <property type="project" value="TreeGrafter"/>
</dbReference>
<feature type="binding site" evidence="5">
    <location>
        <position position="110"/>
    </location>
    <ligand>
        <name>Mg(2+)</name>
        <dbReference type="ChEBI" id="CHEBI:18420"/>
        <label>1</label>
        <note>catalytic</note>
    </ligand>
</feature>
<dbReference type="InterPro" id="IPR020583">
    <property type="entry name" value="Inositol_monoP_metal-BS"/>
</dbReference>
<evidence type="ECO:0000256" key="3">
    <source>
        <dbReference type="ARBA" id="ARBA00022801"/>
    </source>
</evidence>
<dbReference type="SUPFAM" id="SSF56655">
    <property type="entry name" value="Carbohydrate phosphatase"/>
    <property type="match status" value="1"/>
</dbReference>
<dbReference type="PROSITE" id="PS00629">
    <property type="entry name" value="IMP_1"/>
    <property type="match status" value="1"/>
</dbReference>
<evidence type="ECO:0000313" key="7">
    <source>
        <dbReference type="Proteomes" id="UP001227162"/>
    </source>
</evidence>
<organism evidence="6 7">
    <name type="scientific">Rhodalgimonas zhirmunskyi</name>
    <dbReference type="NCBI Taxonomy" id="2964767"/>
    <lineage>
        <taxon>Bacteria</taxon>
        <taxon>Pseudomonadati</taxon>
        <taxon>Pseudomonadota</taxon>
        <taxon>Alphaproteobacteria</taxon>
        <taxon>Rhodobacterales</taxon>
        <taxon>Roseobacteraceae</taxon>
        <taxon>Rhodalgimonas</taxon>
    </lineage>
</organism>
<evidence type="ECO:0000256" key="2">
    <source>
        <dbReference type="ARBA" id="ARBA00022723"/>
    </source>
</evidence>
<dbReference type="GO" id="GO:0008934">
    <property type="term" value="F:inositol monophosphate 1-phosphatase activity"/>
    <property type="evidence" value="ECO:0007669"/>
    <property type="project" value="TreeGrafter"/>
</dbReference>
<reference evidence="6" key="1">
    <citation type="submission" date="2022-07" db="EMBL/GenBank/DDBJ databases">
        <authorList>
            <person name="Otstavnykh N."/>
            <person name="Isaeva M."/>
            <person name="Bystritskaya E."/>
        </authorList>
    </citation>
    <scope>NUCLEOTIDE SEQUENCE</scope>
    <source>
        <strain evidence="6">10Alg 79</strain>
    </source>
</reference>
<comment type="caution">
    <text evidence="6">The sequence shown here is derived from an EMBL/GenBank/DDBJ whole genome shotgun (WGS) entry which is preliminary data.</text>
</comment>
<sequence length="293" mass="31675">MTETQMPETQLPQPATRLSPAQITNLANIIRRAARSEILPRFRNLTEGQISAKSGPEDLVTEADTAAEAMIARGILRIFPNAVVIGEESVAADPKLRIRAAEAELAFIIDPVDGTWNFAKGVPLFGVILAATRFGKPIFGLIYDPITDDWIWSSEDGPALQSEVGLLPRTLSTSKTTDIAKMTGVVHLSLMPKDVQQKFAPLIPDFARITGLRCSAHEYRLMAQGAFDFTLSSMLNPWDHAAGALITARAGGVARFLDGKDYDTATTEGTLLTAPSEATWTALRDKIAPAFGL</sequence>
<dbReference type="Proteomes" id="UP001227162">
    <property type="component" value="Unassembled WGS sequence"/>
</dbReference>
<dbReference type="Gene3D" id="3.30.540.10">
    <property type="entry name" value="Fructose-1,6-Bisphosphatase, subunit A, domain 1"/>
    <property type="match status" value="1"/>
</dbReference>
<accession>A0AAJ1UE19</accession>
<dbReference type="GO" id="GO:0046872">
    <property type="term" value="F:metal ion binding"/>
    <property type="evidence" value="ECO:0007669"/>
    <property type="project" value="UniProtKB-KW"/>
</dbReference>
<dbReference type="Gene3D" id="3.40.190.80">
    <property type="match status" value="1"/>
</dbReference>
<protein>
    <submittedName>
        <fullName evidence="6">Inositol monophosphatase</fullName>
    </submittedName>
</protein>
<evidence type="ECO:0000256" key="5">
    <source>
        <dbReference type="PIRSR" id="PIRSR600760-2"/>
    </source>
</evidence>
<dbReference type="InterPro" id="IPR000760">
    <property type="entry name" value="Inositol_monophosphatase-like"/>
</dbReference>
<dbReference type="Pfam" id="PF00459">
    <property type="entry name" value="Inositol_P"/>
    <property type="match status" value="1"/>
</dbReference>
<feature type="binding site" evidence="5">
    <location>
        <position position="87"/>
    </location>
    <ligand>
        <name>Mg(2+)</name>
        <dbReference type="ChEBI" id="CHEBI:18420"/>
        <label>1</label>
        <note>catalytic</note>
    </ligand>
</feature>
<keyword evidence="7" id="KW-1185">Reference proteome</keyword>
<feature type="binding site" evidence="5">
    <location>
        <position position="113"/>
    </location>
    <ligand>
        <name>Mg(2+)</name>
        <dbReference type="ChEBI" id="CHEBI:18420"/>
        <label>1</label>
        <note>catalytic</note>
    </ligand>
</feature>
<gene>
    <name evidence="6" type="ORF">NOI20_10890</name>
</gene>
<comment type="cofactor">
    <cofactor evidence="5">
        <name>Mg(2+)</name>
        <dbReference type="ChEBI" id="CHEBI:18420"/>
    </cofactor>
</comment>
<evidence type="ECO:0000256" key="4">
    <source>
        <dbReference type="ARBA" id="ARBA00022842"/>
    </source>
</evidence>
<dbReference type="PANTHER" id="PTHR20854">
    <property type="entry name" value="INOSITOL MONOPHOSPHATASE"/>
    <property type="match status" value="1"/>
</dbReference>
<name>A0AAJ1UE19_9RHOB</name>
<proteinExistence type="inferred from homology"/>
<evidence type="ECO:0000313" key="6">
    <source>
        <dbReference type="EMBL" id="MDQ2094616.1"/>
    </source>
</evidence>
<dbReference type="EMBL" id="JANFFA010000003">
    <property type="protein sequence ID" value="MDQ2094616.1"/>
    <property type="molecule type" value="Genomic_DNA"/>
</dbReference>
<keyword evidence="4 5" id="KW-0460">Magnesium</keyword>
<keyword evidence="3" id="KW-0378">Hydrolase</keyword>
<comment type="similarity">
    <text evidence="1">Belongs to the inositol monophosphatase superfamily.</text>
</comment>
<dbReference type="PRINTS" id="PR00377">
    <property type="entry name" value="IMPHPHTASES"/>
</dbReference>
<dbReference type="PANTHER" id="PTHR20854:SF4">
    <property type="entry name" value="INOSITOL-1-MONOPHOSPHATASE-RELATED"/>
    <property type="match status" value="1"/>
</dbReference>
<dbReference type="AlphaFoldDB" id="A0AAJ1UE19"/>
<dbReference type="GO" id="GO:0007165">
    <property type="term" value="P:signal transduction"/>
    <property type="evidence" value="ECO:0007669"/>
    <property type="project" value="TreeGrafter"/>
</dbReference>
<feature type="binding site" evidence="5">
    <location>
        <position position="239"/>
    </location>
    <ligand>
        <name>Mg(2+)</name>
        <dbReference type="ChEBI" id="CHEBI:18420"/>
        <label>1</label>
        <note>catalytic</note>
    </ligand>
</feature>
<dbReference type="RefSeq" id="WP_317626238.1">
    <property type="nucleotide sequence ID" value="NZ_JANFFA010000003.1"/>
</dbReference>
<reference evidence="6" key="2">
    <citation type="submission" date="2023-04" db="EMBL/GenBank/DDBJ databases">
        <title>'Rhodoalgimonas zhirmunskyi' gen. nov., isolated from a red alga.</title>
        <authorList>
            <person name="Nedashkovskaya O.I."/>
            <person name="Otstavnykh N.Y."/>
            <person name="Bystritskaya E.P."/>
            <person name="Balabanova L.A."/>
            <person name="Isaeva M.P."/>
        </authorList>
    </citation>
    <scope>NUCLEOTIDE SEQUENCE</scope>
    <source>
        <strain evidence="6">10Alg 79</strain>
    </source>
</reference>
<evidence type="ECO:0000256" key="1">
    <source>
        <dbReference type="ARBA" id="ARBA00009759"/>
    </source>
</evidence>